<dbReference type="EMBL" id="CM023479">
    <property type="protein sequence ID" value="KAH7973693.1"/>
    <property type="molecule type" value="Genomic_DNA"/>
</dbReference>
<reference evidence="1" key="1">
    <citation type="submission" date="2020-05" db="EMBL/GenBank/DDBJ databases">
        <title>Large-scale comparative analyses of tick genomes elucidate their genetic diversity and vector capacities.</title>
        <authorList>
            <person name="Jia N."/>
            <person name="Wang J."/>
            <person name="Shi W."/>
            <person name="Du L."/>
            <person name="Sun Y."/>
            <person name="Zhan W."/>
            <person name="Jiang J."/>
            <person name="Wang Q."/>
            <person name="Zhang B."/>
            <person name="Ji P."/>
            <person name="Sakyi L.B."/>
            <person name="Cui X."/>
            <person name="Yuan T."/>
            <person name="Jiang B."/>
            <person name="Yang W."/>
            <person name="Lam T.T.-Y."/>
            <person name="Chang Q."/>
            <person name="Ding S."/>
            <person name="Wang X."/>
            <person name="Zhu J."/>
            <person name="Ruan X."/>
            <person name="Zhao L."/>
            <person name="Wei J."/>
            <person name="Que T."/>
            <person name="Du C."/>
            <person name="Cheng J."/>
            <person name="Dai P."/>
            <person name="Han X."/>
            <person name="Huang E."/>
            <person name="Gao Y."/>
            <person name="Liu J."/>
            <person name="Shao H."/>
            <person name="Ye R."/>
            <person name="Li L."/>
            <person name="Wei W."/>
            <person name="Wang X."/>
            <person name="Wang C."/>
            <person name="Yang T."/>
            <person name="Huo Q."/>
            <person name="Li W."/>
            <person name="Guo W."/>
            <person name="Chen H."/>
            <person name="Zhou L."/>
            <person name="Ni X."/>
            <person name="Tian J."/>
            <person name="Zhou Y."/>
            <person name="Sheng Y."/>
            <person name="Liu T."/>
            <person name="Pan Y."/>
            <person name="Xia L."/>
            <person name="Li J."/>
            <person name="Zhao F."/>
            <person name="Cao W."/>
        </authorList>
    </citation>
    <scope>NUCLEOTIDE SEQUENCE</scope>
    <source>
        <strain evidence="1">Dsil-2018</strain>
    </source>
</reference>
<proteinExistence type="predicted"/>
<sequence length="211" mass="22965">MAAPIVPLLECVGQPRRRIFRDAFEELTEEEFRGHFRLSKSTVWWLCEQLEDAIGGLRTGGITTQERVLCALRLFATGSFQRSIGSEEFICMGQTSVSESIHAVAEAVTVVGRQQRWVSFPLTPAGKASAKAAFSDRGHIPGVVACVDGTLIAIKQPEGLRPGETAGFMSRKGFCALNVMVVCDANMHILDIDPRFPGSCHDSYSGGTHHS</sequence>
<dbReference type="Proteomes" id="UP000821865">
    <property type="component" value="Chromosome 10"/>
</dbReference>
<comment type="caution">
    <text evidence="1">The sequence shown here is derived from an EMBL/GenBank/DDBJ whole genome shotgun (WGS) entry which is preliminary data.</text>
</comment>
<protein>
    <submittedName>
        <fullName evidence="1">Uncharacterized protein</fullName>
    </submittedName>
</protein>
<evidence type="ECO:0000313" key="1">
    <source>
        <dbReference type="EMBL" id="KAH7973693.1"/>
    </source>
</evidence>
<accession>A0ACB8DMU6</accession>
<gene>
    <name evidence="1" type="ORF">HPB49_004015</name>
</gene>
<evidence type="ECO:0000313" key="2">
    <source>
        <dbReference type="Proteomes" id="UP000821865"/>
    </source>
</evidence>
<keyword evidence="2" id="KW-1185">Reference proteome</keyword>
<organism evidence="1 2">
    <name type="scientific">Dermacentor silvarum</name>
    <name type="common">Tick</name>
    <dbReference type="NCBI Taxonomy" id="543639"/>
    <lineage>
        <taxon>Eukaryota</taxon>
        <taxon>Metazoa</taxon>
        <taxon>Ecdysozoa</taxon>
        <taxon>Arthropoda</taxon>
        <taxon>Chelicerata</taxon>
        <taxon>Arachnida</taxon>
        <taxon>Acari</taxon>
        <taxon>Parasitiformes</taxon>
        <taxon>Ixodida</taxon>
        <taxon>Ixodoidea</taxon>
        <taxon>Ixodidae</taxon>
        <taxon>Rhipicephalinae</taxon>
        <taxon>Dermacentor</taxon>
    </lineage>
</organism>
<name>A0ACB8DMU6_DERSI</name>